<dbReference type="GO" id="GO:0005524">
    <property type="term" value="F:ATP binding"/>
    <property type="evidence" value="ECO:0007669"/>
    <property type="project" value="UniProtKB-UniRule"/>
</dbReference>
<dbReference type="Gene3D" id="3.40.850.10">
    <property type="entry name" value="Kinesin motor domain"/>
    <property type="match status" value="1"/>
</dbReference>
<dbReference type="PANTHER" id="PTHR13140:SF706">
    <property type="entry name" value="DILUTE CLASS UNCONVENTIONAL MYOSIN, ISOFORM C"/>
    <property type="match status" value="1"/>
</dbReference>
<protein>
    <submittedName>
        <fullName evidence="13">P-loop nucleoside triphosphate hydrolase superfamily protein</fullName>
    </submittedName>
    <submittedName>
        <fullName evidence="14">Putative myosin ATPase</fullName>
        <ecNumber evidence="14">3.6.4.1</ecNumber>
    </submittedName>
</protein>
<dbReference type="HOGENOM" id="CLU_000192_7_2_1"/>
<dbReference type="GO" id="GO:0051015">
    <property type="term" value="F:actin filament binding"/>
    <property type="evidence" value="ECO:0000318"/>
    <property type="project" value="GO_Central"/>
</dbReference>
<evidence type="ECO:0000313" key="15">
    <source>
        <dbReference type="EnsemblPlants" id="KEH19592"/>
    </source>
</evidence>
<evidence type="ECO:0000313" key="14">
    <source>
        <dbReference type="EMBL" id="RHN40964.1"/>
    </source>
</evidence>
<dbReference type="EC" id="3.6.4.1" evidence="14"/>
<evidence type="ECO:0000256" key="6">
    <source>
        <dbReference type="ARBA" id="ARBA00023175"/>
    </source>
</evidence>
<dbReference type="Gene3D" id="1.10.10.820">
    <property type="match status" value="1"/>
</dbReference>
<dbReference type="Pfam" id="PF00612">
    <property type="entry name" value="IQ"/>
    <property type="match status" value="3"/>
</dbReference>
<dbReference type="EnsemblPlants" id="KEH19592">
    <property type="protein sequence ID" value="KEH19592"/>
    <property type="gene ID" value="MTR_8g464480"/>
</dbReference>
<dbReference type="InterPro" id="IPR036022">
    <property type="entry name" value="MYSc_Myo8"/>
</dbReference>
<dbReference type="PROSITE" id="PS51844">
    <property type="entry name" value="SH3_LIKE"/>
    <property type="match status" value="1"/>
</dbReference>
<dbReference type="STRING" id="3880.A0A072TQA3"/>
<reference evidence="14" key="4">
    <citation type="journal article" date="2018" name="Nat. Plants">
        <title>Whole-genome landscape of Medicago truncatula symbiotic genes.</title>
        <authorList>
            <person name="Pecrix Y."/>
            <person name="Gamas P."/>
            <person name="Carrere S."/>
        </authorList>
    </citation>
    <scope>NUCLEOTIDE SEQUENCE</scope>
    <source>
        <tissue evidence="14">Leaves</tissue>
    </source>
</reference>
<dbReference type="FunFam" id="1.10.10.820:FF:000001">
    <property type="entry name" value="Myosin heavy chain"/>
    <property type="match status" value="1"/>
</dbReference>
<sequence length="1178" mass="133649">MVLSASPNSLTRSSLEEMLDSLRRKDEEENDKNKELPPALPSRPASKARLPPARRSLPNNFKVGSVMNDNVESKRKEISILTSTSRRESMSSFGRKRVKKDASVESPYAKLDCDTLSYFIKMKLRVWCRQPRGQWELGSIQSTSGEEASVLFSSGKVLKVARSELVPANPDILEVADDLIKLAYLNEPSVLHNLRFRYSREMIYSKAGPVLIALNPFKDLQMYGNDYVSTYRQRLVDSPHVYGIAEAAYNQMMRDEVNQSIIISGESGSGKTETAKIAMQYLAALGSGSFGRANDVLQTNCILEAFGNAKTSVNDNSSRFGKFIEIHFSATGKICGANIQTYLLEKSRVVQLASGERSYHVFYQLCAGSPSSLKERLNLKAACEYKYLNQSDCMTIGGIDDAKNFHQLMKAFDAVRIFKEDQEMIFKMLATILWLGNISFKVTDSENHIEVVGDEAITSAALLMDCSSQDLMSALSSQKIQSDQDIVSKSLTLLQAIETRDAIAKFIYSSLFEWLVQQVNKSLEVGENHTEKSISILDICGFQSFQKNSFEQFCINYANERLQQHFYRHLFKLEQEDCESDGIDCTVLDFEDNQECLDLFEKKPLSLLSLLDEESNFPEASDLTFANKLKNLLDANHCFKEESGRAFSVRHYAGEVLYDTNGFLEKNRDTLSSNSIQLLSSSNCELLKLFSEVFNQSEEHGNSTFHVGAAYSQKIGIGTKFKDQLFKLMHQLESTTPHFIRCIKPNTKKLPGIYDNELVLQQLRCCGLLEAVRISRAGYPTRIKHQDFSRRYGILLSETDVPQDPLTTTVAVLQKFNIPSEMYQVGYTKLYLRAGQIGALEDKRKHFLQATVGIQKCFRGHQVRSYFCELKNGVTTLQSFIRGEVTRRKHGVLTKSSITVYSKKIEEIHAIILLQSVIRGWKVRRDSSNINKLRKYHENAQPRRKSRVKMPEVKDLSNELVQNRPSALAELQKRVYRAEAIIEQKEDENTELKEKLKQSERKRIEYEAKMKSMEDAWQKQMASLQTSLAAARKSLASENGTVQPVRHDLVSPRYYDSEDATLLGSQTTNGSTHMKLSGSFSVSDAGRQANGTLTTVSNLMKEFEQRRQTFNDEVKALNEVKPGQSGNTNSADELRKLKQRFEGWKKQYKVRLRETKARISENEKSRRTWWGGKLSSRA</sequence>
<reference evidence="13 16" key="1">
    <citation type="journal article" date="2011" name="Nature">
        <title>The Medicago genome provides insight into the evolution of rhizobial symbioses.</title>
        <authorList>
            <person name="Young N.D."/>
            <person name="Debelle F."/>
            <person name="Oldroyd G.E."/>
            <person name="Geurts R."/>
            <person name="Cannon S.B."/>
            <person name="Udvardi M.K."/>
            <person name="Benedito V.A."/>
            <person name="Mayer K.F."/>
            <person name="Gouzy J."/>
            <person name="Schoof H."/>
            <person name="Van de Peer Y."/>
            <person name="Proost S."/>
            <person name="Cook D.R."/>
            <person name="Meyers B.C."/>
            <person name="Spannagl M."/>
            <person name="Cheung F."/>
            <person name="De Mita S."/>
            <person name="Krishnakumar V."/>
            <person name="Gundlach H."/>
            <person name="Zhou S."/>
            <person name="Mudge J."/>
            <person name="Bharti A.K."/>
            <person name="Murray J.D."/>
            <person name="Naoumkina M.A."/>
            <person name="Rosen B."/>
            <person name="Silverstein K.A."/>
            <person name="Tang H."/>
            <person name="Rombauts S."/>
            <person name="Zhao P.X."/>
            <person name="Zhou P."/>
            <person name="Barbe V."/>
            <person name="Bardou P."/>
            <person name="Bechner M."/>
            <person name="Bellec A."/>
            <person name="Berger A."/>
            <person name="Berges H."/>
            <person name="Bidwell S."/>
            <person name="Bisseling T."/>
            <person name="Choisne N."/>
            <person name="Couloux A."/>
            <person name="Denny R."/>
            <person name="Deshpande S."/>
            <person name="Dai X."/>
            <person name="Doyle J.J."/>
            <person name="Dudez A.M."/>
            <person name="Farmer A.D."/>
            <person name="Fouteau S."/>
            <person name="Franken C."/>
            <person name="Gibelin C."/>
            <person name="Gish J."/>
            <person name="Goldstein S."/>
            <person name="Gonzalez A.J."/>
            <person name="Green P.J."/>
            <person name="Hallab A."/>
            <person name="Hartog M."/>
            <person name="Hua A."/>
            <person name="Humphray S.J."/>
            <person name="Jeong D.H."/>
            <person name="Jing Y."/>
            <person name="Jocker A."/>
            <person name="Kenton S.M."/>
            <person name="Kim D.J."/>
            <person name="Klee K."/>
            <person name="Lai H."/>
            <person name="Lang C."/>
            <person name="Lin S."/>
            <person name="Macmil S.L."/>
            <person name="Magdelenat G."/>
            <person name="Matthews L."/>
            <person name="McCorrison J."/>
            <person name="Monaghan E.L."/>
            <person name="Mun J.H."/>
            <person name="Najar F.Z."/>
            <person name="Nicholson C."/>
            <person name="Noirot C."/>
            <person name="O'Bleness M."/>
            <person name="Paule C.R."/>
            <person name="Poulain J."/>
            <person name="Prion F."/>
            <person name="Qin B."/>
            <person name="Qu C."/>
            <person name="Retzel E.F."/>
            <person name="Riddle C."/>
            <person name="Sallet E."/>
            <person name="Samain S."/>
            <person name="Samson N."/>
            <person name="Sanders I."/>
            <person name="Saurat O."/>
            <person name="Scarpelli C."/>
            <person name="Schiex T."/>
            <person name="Segurens B."/>
            <person name="Severin A.J."/>
            <person name="Sherrier D.J."/>
            <person name="Shi R."/>
            <person name="Sims S."/>
            <person name="Singer S.R."/>
            <person name="Sinharoy S."/>
            <person name="Sterck L."/>
            <person name="Viollet A."/>
            <person name="Wang B.B."/>
            <person name="Wang K."/>
            <person name="Wang M."/>
            <person name="Wang X."/>
            <person name="Warfsmann J."/>
            <person name="Weissenbach J."/>
            <person name="White D.D."/>
            <person name="White J.D."/>
            <person name="Wiley G.B."/>
            <person name="Wincker P."/>
            <person name="Xing Y."/>
            <person name="Yang L."/>
            <person name="Yao Z."/>
            <person name="Ying F."/>
            <person name="Zhai J."/>
            <person name="Zhou L."/>
            <person name="Zuber A."/>
            <person name="Denarie J."/>
            <person name="Dixon R.A."/>
            <person name="May G.D."/>
            <person name="Schwartz D.C."/>
            <person name="Rogers J."/>
            <person name="Quetier F."/>
            <person name="Town C.D."/>
            <person name="Roe B.A."/>
        </authorList>
    </citation>
    <scope>NUCLEOTIDE SEQUENCE [LARGE SCALE GENOMIC DNA]</scope>
    <source>
        <strain evidence="13">A17</strain>
        <strain evidence="15 16">cv. Jemalong A17</strain>
    </source>
</reference>
<dbReference type="GO" id="GO:0005737">
    <property type="term" value="C:cytoplasm"/>
    <property type="evidence" value="ECO:0000318"/>
    <property type="project" value="GO_Central"/>
</dbReference>
<dbReference type="SUPFAM" id="SSF52540">
    <property type="entry name" value="P-loop containing nucleoside triphosphate hydrolases"/>
    <property type="match status" value="1"/>
</dbReference>
<evidence type="ECO:0000256" key="2">
    <source>
        <dbReference type="ARBA" id="ARBA00022840"/>
    </source>
</evidence>
<dbReference type="InterPro" id="IPR001609">
    <property type="entry name" value="Myosin_head_motor_dom-like"/>
</dbReference>
<dbReference type="Gene3D" id="1.20.120.720">
    <property type="entry name" value="Myosin VI head, motor domain, U50 subdomain"/>
    <property type="match status" value="1"/>
</dbReference>
<reference evidence="13 16" key="2">
    <citation type="journal article" date="2014" name="BMC Genomics">
        <title>An improved genome release (version Mt4.0) for the model legume Medicago truncatula.</title>
        <authorList>
            <person name="Tang H."/>
            <person name="Krishnakumar V."/>
            <person name="Bidwell S."/>
            <person name="Rosen B."/>
            <person name="Chan A."/>
            <person name="Zhou S."/>
            <person name="Gentzbittel L."/>
            <person name="Childs K.L."/>
            <person name="Yandell M."/>
            <person name="Gundlach H."/>
            <person name="Mayer K.F."/>
            <person name="Schwartz D.C."/>
            <person name="Town C.D."/>
        </authorList>
    </citation>
    <scope>GENOME REANNOTATION</scope>
    <source>
        <strain evidence="13">A17</strain>
        <strain evidence="15 16">cv. Jemalong A17</strain>
    </source>
</reference>
<evidence type="ECO:0000256" key="1">
    <source>
        <dbReference type="ARBA" id="ARBA00022741"/>
    </source>
</evidence>
<keyword evidence="5 8" id="KW-0518">Myosin</keyword>
<feature type="coiled-coil region" evidence="9">
    <location>
        <begin position="968"/>
        <end position="1016"/>
    </location>
</feature>
<evidence type="ECO:0000259" key="11">
    <source>
        <dbReference type="PROSITE" id="PS51456"/>
    </source>
</evidence>
<dbReference type="GO" id="GO:0000146">
    <property type="term" value="F:microfilament motor activity"/>
    <property type="evidence" value="ECO:0000318"/>
    <property type="project" value="GO_Central"/>
</dbReference>
<feature type="domain" description="Myosin N-terminal SH3-like" evidence="12">
    <location>
        <begin position="121"/>
        <end position="170"/>
    </location>
</feature>
<name>A0A072TQA3_MEDTR</name>
<dbReference type="GO" id="GO:0007015">
    <property type="term" value="P:actin filament organization"/>
    <property type="evidence" value="ECO:0000318"/>
    <property type="project" value="GO_Central"/>
</dbReference>
<dbReference type="GO" id="GO:0016787">
    <property type="term" value="F:hydrolase activity"/>
    <property type="evidence" value="ECO:0007669"/>
    <property type="project" value="UniProtKB-KW"/>
</dbReference>
<evidence type="ECO:0000313" key="13">
    <source>
        <dbReference type="EMBL" id="KEH19592.1"/>
    </source>
</evidence>
<dbReference type="PANTHER" id="PTHR13140">
    <property type="entry name" value="MYOSIN"/>
    <property type="match status" value="1"/>
</dbReference>
<keyword evidence="2 8" id="KW-0067">ATP-binding</keyword>
<dbReference type="EMBL" id="PSQE01000008">
    <property type="protein sequence ID" value="RHN40964.1"/>
    <property type="molecule type" value="Genomic_DNA"/>
</dbReference>
<evidence type="ECO:0000256" key="5">
    <source>
        <dbReference type="ARBA" id="ARBA00023123"/>
    </source>
</evidence>
<dbReference type="PROSITE" id="PS51456">
    <property type="entry name" value="MYOSIN_MOTOR"/>
    <property type="match status" value="1"/>
</dbReference>
<dbReference type="SMART" id="SM00242">
    <property type="entry name" value="MYSc"/>
    <property type="match status" value="1"/>
</dbReference>
<evidence type="ECO:0000256" key="7">
    <source>
        <dbReference type="ARBA" id="ARBA00023203"/>
    </source>
</evidence>
<feature type="region of interest" description="Disordered" evidence="10">
    <location>
        <begin position="1"/>
        <end position="65"/>
    </location>
</feature>
<comment type="similarity">
    <text evidence="8">Belongs to the TRAFAC class myosin-kinesin ATPase superfamily. Myosin family.</text>
</comment>
<evidence type="ECO:0000256" key="3">
    <source>
        <dbReference type="ARBA" id="ARBA00022860"/>
    </source>
</evidence>
<feature type="compositionally biased region" description="Basic and acidic residues" evidence="10">
    <location>
        <begin position="20"/>
        <end position="35"/>
    </location>
</feature>
<dbReference type="SMART" id="SM00015">
    <property type="entry name" value="IQ"/>
    <property type="match status" value="3"/>
</dbReference>
<feature type="region of interest" description="Actin-binding" evidence="8">
    <location>
        <begin position="725"/>
        <end position="747"/>
    </location>
</feature>
<keyword evidence="6 8" id="KW-0505">Motor protein</keyword>
<evidence type="ECO:0000256" key="4">
    <source>
        <dbReference type="ARBA" id="ARBA00023054"/>
    </source>
</evidence>
<dbReference type="InterPro" id="IPR027417">
    <property type="entry name" value="P-loop_NTPase"/>
</dbReference>
<dbReference type="EMBL" id="CM001224">
    <property type="protein sequence ID" value="KEH19592.1"/>
    <property type="molecule type" value="Genomic_DNA"/>
</dbReference>
<keyword evidence="1 8" id="KW-0547">Nucleotide-binding</keyword>
<keyword evidence="3" id="KW-0112">Calmodulin-binding</keyword>
<dbReference type="InterPro" id="IPR000048">
    <property type="entry name" value="IQ_motif_EF-hand-BS"/>
</dbReference>
<dbReference type="PRINTS" id="PR00193">
    <property type="entry name" value="MYOSINHEAVY"/>
</dbReference>
<dbReference type="GO" id="GO:0016459">
    <property type="term" value="C:myosin complex"/>
    <property type="evidence" value="ECO:0007669"/>
    <property type="project" value="UniProtKB-KW"/>
</dbReference>
<dbReference type="GO" id="GO:0015629">
    <property type="term" value="C:actin cytoskeleton"/>
    <property type="evidence" value="ECO:0000318"/>
    <property type="project" value="GO_Central"/>
</dbReference>
<dbReference type="OrthoDB" id="6108017at2759"/>
<proteinExistence type="inferred from homology"/>
<keyword evidence="4 9" id="KW-0175">Coiled coil</keyword>
<dbReference type="Gramene" id="rna47215">
    <property type="protein sequence ID" value="RHN40964.1"/>
    <property type="gene ID" value="gene47215"/>
</dbReference>
<evidence type="ECO:0000313" key="16">
    <source>
        <dbReference type="Proteomes" id="UP000002051"/>
    </source>
</evidence>
<dbReference type="CDD" id="cd01383">
    <property type="entry name" value="MYSc_Myo8"/>
    <property type="match status" value="1"/>
</dbReference>
<keyword evidence="13" id="KW-0378">Hydrolase</keyword>
<evidence type="ECO:0000259" key="12">
    <source>
        <dbReference type="PROSITE" id="PS51844"/>
    </source>
</evidence>
<dbReference type="Proteomes" id="UP000002051">
    <property type="component" value="Chromosome 8"/>
</dbReference>
<dbReference type="Pfam" id="PF00063">
    <property type="entry name" value="Myosin_head"/>
    <property type="match status" value="1"/>
</dbReference>
<dbReference type="Pfam" id="PF25369">
    <property type="entry name" value="SH3_VIII-1_N"/>
    <property type="match status" value="1"/>
</dbReference>
<gene>
    <name evidence="15" type="primary">25502561</name>
    <name evidence="13" type="ordered locus">MTR_8g464480</name>
    <name evidence="14" type="ORF">MtrunA17_Chr8g0360791</name>
</gene>
<dbReference type="InterPro" id="IPR036961">
    <property type="entry name" value="Kinesin_motor_dom_sf"/>
</dbReference>
<dbReference type="InterPro" id="IPR004009">
    <property type="entry name" value="SH3_Myosin"/>
</dbReference>
<dbReference type="Gene3D" id="1.20.5.190">
    <property type="match status" value="1"/>
</dbReference>
<reference evidence="15" key="3">
    <citation type="submission" date="2015-04" db="UniProtKB">
        <authorList>
            <consortium name="EnsemblPlants"/>
        </authorList>
    </citation>
    <scope>IDENTIFICATION</scope>
    <source>
        <strain evidence="15">cv. Jemalong A17</strain>
    </source>
</reference>
<evidence type="ECO:0000256" key="10">
    <source>
        <dbReference type="SAM" id="MobiDB-lite"/>
    </source>
</evidence>
<dbReference type="Proteomes" id="UP000265566">
    <property type="component" value="Chromosome 8"/>
</dbReference>
<dbReference type="Gene3D" id="6.20.240.20">
    <property type="match status" value="1"/>
</dbReference>
<evidence type="ECO:0000256" key="9">
    <source>
        <dbReference type="SAM" id="Coils"/>
    </source>
</evidence>
<feature type="compositionally biased region" description="Polar residues" evidence="10">
    <location>
        <begin position="1"/>
        <end position="13"/>
    </location>
</feature>
<organism evidence="13 16">
    <name type="scientific">Medicago truncatula</name>
    <name type="common">Barrel medic</name>
    <name type="synonym">Medicago tribuloides</name>
    <dbReference type="NCBI Taxonomy" id="3880"/>
    <lineage>
        <taxon>Eukaryota</taxon>
        <taxon>Viridiplantae</taxon>
        <taxon>Streptophyta</taxon>
        <taxon>Embryophyta</taxon>
        <taxon>Tracheophyta</taxon>
        <taxon>Spermatophyta</taxon>
        <taxon>Magnoliopsida</taxon>
        <taxon>eudicotyledons</taxon>
        <taxon>Gunneridae</taxon>
        <taxon>Pentapetalae</taxon>
        <taxon>rosids</taxon>
        <taxon>fabids</taxon>
        <taxon>Fabales</taxon>
        <taxon>Fabaceae</taxon>
        <taxon>Papilionoideae</taxon>
        <taxon>50 kb inversion clade</taxon>
        <taxon>NPAAA clade</taxon>
        <taxon>Hologalegina</taxon>
        <taxon>IRL clade</taxon>
        <taxon>Trifolieae</taxon>
        <taxon>Medicago</taxon>
    </lineage>
</organism>
<keyword evidence="16" id="KW-1185">Reference proteome</keyword>
<evidence type="ECO:0000256" key="8">
    <source>
        <dbReference type="PROSITE-ProRule" id="PRU00782"/>
    </source>
</evidence>
<dbReference type="GO" id="GO:0030048">
    <property type="term" value="P:actin filament-based movement"/>
    <property type="evidence" value="ECO:0007669"/>
    <property type="project" value="UniProtKB-ARBA"/>
</dbReference>
<feature type="binding site" evidence="8">
    <location>
        <begin position="265"/>
        <end position="272"/>
    </location>
    <ligand>
        <name>ATP</name>
        <dbReference type="ChEBI" id="CHEBI:30616"/>
    </ligand>
</feature>
<dbReference type="InterPro" id="IPR057535">
    <property type="entry name" value="MYO1-3_N_SH3"/>
</dbReference>
<feature type="domain" description="Myosin motor" evidence="11">
    <location>
        <begin position="174"/>
        <end position="845"/>
    </location>
</feature>
<dbReference type="AlphaFoldDB" id="A0A072TQA3"/>
<accession>A0A072TQA3</accession>
<dbReference type="Gene3D" id="1.20.58.530">
    <property type="match status" value="1"/>
</dbReference>
<dbReference type="KEGG" id="mtr:25502561"/>
<dbReference type="GO" id="GO:0016020">
    <property type="term" value="C:membrane"/>
    <property type="evidence" value="ECO:0000318"/>
    <property type="project" value="GO_Central"/>
</dbReference>
<keyword evidence="7 8" id="KW-0009">Actin-binding</keyword>
<dbReference type="PROSITE" id="PS50096">
    <property type="entry name" value="IQ"/>
    <property type="match status" value="3"/>
</dbReference>
<dbReference type="GO" id="GO:0005516">
    <property type="term" value="F:calmodulin binding"/>
    <property type="evidence" value="ECO:0007669"/>
    <property type="project" value="UniProtKB-KW"/>
</dbReference>